<dbReference type="GO" id="GO:0005739">
    <property type="term" value="C:mitochondrion"/>
    <property type="evidence" value="ECO:0007669"/>
    <property type="project" value="UniProtKB-SubCell"/>
</dbReference>
<dbReference type="InterPro" id="IPR035437">
    <property type="entry name" value="SNase_OB-fold_sf"/>
</dbReference>
<keyword evidence="7" id="KW-0540">Nuclease</keyword>
<sequence length="229" mass="26688">MSSREVTLYNPLVLLYGLGTSISIIGGYTLYSKYFKRIQTAVDIPRNYLKTRWLYGKVTSVGDGDNFRFYHLPGGIFAGWGWLRKVPQVNKFKEVRGETISVRICGADAPERSHFGKPAQPYSEEALQWLRKYVLGRWLYIKPLSIDQYQRCVARVLVLKWTGFKDVSEEMIKAGLATVYEAKSGTEFDEREHIYRKSEAKAKRKKKGMWSIDKKKFLTPREYKNKYNQ</sequence>
<dbReference type="Gene3D" id="2.40.50.90">
    <property type="match status" value="1"/>
</dbReference>
<keyword evidence="12 15" id="KW-1133">Transmembrane helix</keyword>
<evidence type="ECO:0000313" key="18">
    <source>
        <dbReference type="Proteomes" id="UP000307173"/>
    </source>
</evidence>
<dbReference type="SUPFAM" id="SSF50199">
    <property type="entry name" value="Staphylococcal nuclease"/>
    <property type="match status" value="1"/>
</dbReference>
<protein>
    <recommendedName>
        <fullName evidence="4">Probable endonuclease LCL3</fullName>
    </recommendedName>
    <alternativeName>
        <fullName evidence="5">Probable endonuclease lcl3</fullName>
    </alternativeName>
</protein>
<organism evidence="17 18">
    <name type="scientific">Pichia inconspicua</name>
    <dbReference type="NCBI Taxonomy" id="52247"/>
    <lineage>
        <taxon>Eukaryota</taxon>
        <taxon>Fungi</taxon>
        <taxon>Dikarya</taxon>
        <taxon>Ascomycota</taxon>
        <taxon>Saccharomycotina</taxon>
        <taxon>Pichiomycetes</taxon>
        <taxon>Pichiales</taxon>
        <taxon>Pichiaceae</taxon>
        <taxon>Pichia</taxon>
    </lineage>
</organism>
<evidence type="ECO:0000256" key="9">
    <source>
        <dbReference type="ARBA" id="ARBA00022759"/>
    </source>
</evidence>
<dbReference type="STRING" id="52247.A0A4T0X2C7"/>
<evidence type="ECO:0000256" key="14">
    <source>
        <dbReference type="ARBA" id="ARBA00023136"/>
    </source>
</evidence>
<keyword evidence="13" id="KW-0496">Mitochondrion</keyword>
<dbReference type="PROSITE" id="PS50830">
    <property type="entry name" value="TNASE_3"/>
    <property type="match status" value="1"/>
</dbReference>
<dbReference type="EMBL" id="SELW01000396">
    <property type="protein sequence ID" value="TID28450.1"/>
    <property type="molecule type" value="Genomic_DNA"/>
</dbReference>
<evidence type="ECO:0000256" key="11">
    <source>
        <dbReference type="ARBA" id="ARBA00022837"/>
    </source>
</evidence>
<evidence type="ECO:0000256" key="5">
    <source>
        <dbReference type="ARBA" id="ARBA00014651"/>
    </source>
</evidence>
<evidence type="ECO:0000259" key="16">
    <source>
        <dbReference type="PROSITE" id="PS50830"/>
    </source>
</evidence>
<evidence type="ECO:0000256" key="10">
    <source>
        <dbReference type="ARBA" id="ARBA00022801"/>
    </source>
</evidence>
<accession>A0A4T0X2C7</accession>
<keyword evidence="8" id="KW-0479">Metal-binding</keyword>
<dbReference type="SMART" id="SM00318">
    <property type="entry name" value="SNc"/>
    <property type="match status" value="1"/>
</dbReference>
<keyword evidence="10" id="KW-0378">Hydrolase</keyword>
<dbReference type="OrthoDB" id="430293at2759"/>
<evidence type="ECO:0000256" key="3">
    <source>
        <dbReference type="ARBA" id="ARBA00005435"/>
    </source>
</evidence>
<dbReference type="Proteomes" id="UP000307173">
    <property type="component" value="Unassembled WGS sequence"/>
</dbReference>
<evidence type="ECO:0000313" key="17">
    <source>
        <dbReference type="EMBL" id="TID28450.1"/>
    </source>
</evidence>
<keyword evidence="9" id="KW-0255">Endonuclease</keyword>
<dbReference type="PANTHER" id="PTHR12302">
    <property type="entry name" value="EBNA2 BINDING PROTEIN P100"/>
    <property type="match status" value="1"/>
</dbReference>
<dbReference type="InterPro" id="IPR016071">
    <property type="entry name" value="Staphylococal_nuclease_OB-fold"/>
</dbReference>
<evidence type="ECO:0000256" key="8">
    <source>
        <dbReference type="ARBA" id="ARBA00022723"/>
    </source>
</evidence>
<gene>
    <name evidence="17" type="ORF">CANINC_002445</name>
</gene>
<name>A0A4T0X2C7_9ASCO</name>
<keyword evidence="14 15" id="KW-0472">Membrane</keyword>
<reference evidence="17 18" key="1">
    <citation type="journal article" date="2019" name="Front. Genet.">
        <title>Whole-Genome Sequencing of the Opportunistic Yeast Pathogen Candida inconspicua Uncovers Its Hybrid Origin.</title>
        <authorList>
            <person name="Mixao V."/>
            <person name="Hansen A.P."/>
            <person name="Saus E."/>
            <person name="Boekhout T."/>
            <person name="Lass-Florl C."/>
            <person name="Gabaldon T."/>
        </authorList>
    </citation>
    <scope>NUCLEOTIDE SEQUENCE [LARGE SCALE GENOMIC DNA]</scope>
    <source>
        <strain evidence="17 18">CBS 180</strain>
    </source>
</reference>
<evidence type="ECO:0000256" key="7">
    <source>
        <dbReference type="ARBA" id="ARBA00022722"/>
    </source>
</evidence>
<dbReference type="PANTHER" id="PTHR12302:SF3">
    <property type="entry name" value="SERINE_THREONINE-PROTEIN KINASE 31"/>
    <property type="match status" value="1"/>
</dbReference>
<dbReference type="FunFam" id="2.40.50.90:FF:000035">
    <property type="entry name" value="Probable endonuclease LCL3"/>
    <property type="match status" value="1"/>
</dbReference>
<comment type="caution">
    <text evidence="17">The sequence shown here is derived from an EMBL/GenBank/DDBJ whole genome shotgun (WGS) entry which is preliminary data.</text>
</comment>
<evidence type="ECO:0000256" key="12">
    <source>
        <dbReference type="ARBA" id="ARBA00022989"/>
    </source>
</evidence>
<proteinExistence type="inferred from homology"/>
<dbReference type="Pfam" id="PF00565">
    <property type="entry name" value="SNase"/>
    <property type="match status" value="1"/>
</dbReference>
<comment type="subcellular location">
    <subcellularLocation>
        <location evidence="1">Membrane</location>
        <topology evidence="1">Single-pass membrane protein</topology>
    </subcellularLocation>
    <subcellularLocation>
        <location evidence="2">Mitochondrion</location>
    </subcellularLocation>
</comment>
<dbReference type="GO" id="GO:0004519">
    <property type="term" value="F:endonuclease activity"/>
    <property type="evidence" value="ECO:0007669"/>
    <property type="project" value="UniProtKB-KW"/>
</dbReference>
<comment type="similarity">
    <text evidence="3">Belongs to the LCL3 family.</text>
</comment>
<keyword evidence="11" id="KW-0106">Calcium</keyword>
<evidence type="ECO:0000256" key="1">
    <source>
        <dbReference type="ARBA" id="ARBA00004167"/>
    </source>
</evidence>
<evidence type="ECO:0000256" key="15">
    <source>
        <dbReference type="SAM" id="Phobius"/>
    </source>
</evidence>
<evidence type="ECO:0000256" key="13">
    <source>
        <dbReference type="ARBA" id="ARBA00023128"/>
    </source>
</evidence>
<evidence type="ECO:0000256" key="4">
    <source>
        <dbReference type="ARBA" id="ARBA00013404"/>
    </source>
</evidence>
<feature type="domain" description="TNase-like" evidence="16">
    <location>
        <begin position="52"/>
        <end position="212"/>
    </location>
</feature>
<feature type="transmembrane region" description="Helical" evidence="15">
    <location>
        <begin position="12"/>
        <end position="31"/>
    </location>
</feature>
<keyword evidence="18" id="KW-1185">Reference proteome</keyword>
<evidence type="ECO:0000256" key="2">
    <source>
        <dbReference type="ARBA" id="ARBA00004173"/>
    </source>
</evidence>
<evidence type="ECO:0000256" key="6">
    <source>
        <dbReference type="ARBA" id="ARBA00022692"/>
    </source>
</evidence>
<keyword evidence="6 15" id="KW-0812">Transmembrane</keyword>
<dbReference type="GO" id="GO:0016020">
    <property type="term" value="C:membrane"/>
    <property type="evidence" value="ECO:0007669"/>
    <property type="project" value="UniProtKB-SubCell"/>
</dbReference>
<dbReference type="GO" id="GO:0016787">
    <property type="term" value="F:hydrolase activity"/>
    <property type="evidence" value="ECO:0007669"/>
    <property type="project" value="UniProtKB-KW"/>
</dbReference>
<dbReference type="GO" id="GO:0046872">
    <property type="term" value="F:metal ion binding"/>
    <property type="evidence" value="ECO:0007669"/>
    <property type="project" value="UniProtKB-KW"/>
</dbReference>
<dbReference type="AlphaFoldDB" id="A0A4T0X2C7"/>